<dbReference type="Pfam" id="PF00990">
    <property type="entry name" value="GGDEF"/>
    <property type="match status" value="1"/>
</dbReference>
<evidence type="ECO:0000256" key="1">
    <source>
        <dbReference type="ARBA" id="ARBA00012282"/>
    </source>
</evidence>
<name>A0AA91I2Z2_9GAMM</name>
<comment type="caution">
    <text evidence="5">The sequence shown here is derived from an EMBL/GenBank/DDBJ whole genome shotgun (WGS) entry which is preliminary data.</text>
</comment>
<proteinExistence type="predicted"/>
<dbReference type="InterPro" id="IPR029787">
    <property type="entry name" value="Nucleotide_cyclase"/>
</dbReference>
<dbReference type="SUPFAM" id="SSF55073">
    <property type="entry name" value="Nucleotide cyclase"/>
    <property type="match status" value="1"/>
</dbReference>
<feature type="domain" description="GGDEF" evidence="4">
    <location>
        <begin position="213"/>
        <end position="351"/>
    </location>
</feature>
<dbReference type="InterPro" id="IPR000160">
    <property type="entry name" value="GGDEF_dom"/>
</dbReference>
<evidence type="ECO:0000259" key="4">
    <source>
        <dbReference type="PROSITE" id="PS50887"/>
    </source>
</evidence>
<keyword evidence="2" id="KW-0973">c-di-GMP</keyword>
<dbReference type="SUPFAM" id="SSF141868">
    <property type="entry name" value="EAL domain-like"/>
    <property type="match status" value="1"/>
</dbReference>
<dbReference type="PANTHER" id="PTHR44757:SF2">
    <property type="entry name" value="BIOFILM ARCHITECTURE MAINTENANCE PROTEIN MBAA"/>
    <property type="match status" value="1"/>
</dbReference>
<feature type="domain" description="EAL" evidence="3">
    <location>
        <begin position="360"/>
        <end position="614"/>
    </location>
</feature>
<evidence type="ECO:0000256" key="2">
    <source>
        <dbReference type="ARBA" id="ARBA00022636"/>
    </source>
</evidence>
<dbReference type="PROSITE" id="PS50887">
    <property type="entry name" value="GGDEF"/>
    <property type="match status" value="1"/>
</dbReference>
<organism evidence="5 6">
    <name type="scientific">Methylomonas koyamae</name>
    <dbReference type="NCBI Taxonomy" id="702114"/>
    <lineage>
        <taxon>Bacteria</taxon>
        <taxon>Pseudomonadati</taxon>
        <taxon>Pseudomonadota</taxon>
        <taxon>Gammaproteobacteria</taxon>
        <taxon>Methylococcales</taxon>
        <taxon>Methylococcaceae</taxon>
        <taxon>Methylomonas</taxon>
    </lineage>
</organism>
<dbReference type="EC" id="3.1.4.52" evidence="1"/>
<dbReference type="PANTHER" id="PTHR44757">
    <property type="entry name" value="DIGUANYLATE CYCLASE DGCP"/>
    <property type="match status" value="1"/>
</dbReference>
<dbReference type="Proteomes" id="UP000077734">
    <property type="component" value="Unassembled WGS sequence"/>
</dbReference>
<gene>
    <name evidence="5" type="ORF">A1356_21230</name>
</gene>
<dbReference type="CDD" id="cd01948">
    <property type="entry name" value="EAL"/>
    <property type="match status" value="1"/>
</dbReference>
<dbReference type="NCBIfam" id="TIGR00254">
    <property type="entry name" value="GGDEF"/>
    <property type="match status" value="1"/>
</dbReference>
<dbReference type="FunFam" id="3.20.20.450:FF:000001">
    <property type="entry name" value="Cyclic di-GMP phosphodiesterase yahA"/>
    <property type="match status" value="1"/>
</dbReference>
<dbReference type="InterPro" id="IPR052155">
    <property type="entry name" value="Biofilm_reg_signaling"/>
</dbReference>
<dbReference type="EMBL" id="LUUL01000145">
    <property type="protein sequence ID" value="OAI21285.1"/>
    <property type="molecule type" value="Genomic_DNA"/>
</dbReference>
<evidence type="ECO:0000313" key="5">
    <source>
        <dbReference type="EMBL" id="OAI21285.1"/>
    </source>
</evidence>
<accession>A0AA91I2Z2</accession>
<dbReference type="InterPro" id="IPR043128">
    <property type="entry name" value="Rev_trsase/Diguanyl_cyclase"/>
</dbReference>
<keyword evidence="6" id="KW-1185">Reference proteome</keyword>
<dbReference type="InterPro" id="IPR035919">
    <property type="entry name" value="EAL_sf"/>
</dbReference>
<dbReference type="Gene3D" id="3.30.70.270">
    <property type="match status" value="1"/>
</dbReference>
<evidence type="ECO:0000259" key="3">
    <source>
        <dbReference type="PROSITE" id="PS50883"/>
    </source>
</evidence>
<dbReference type="Gene3D" id="3.20.20.450">
    <property type="entry name" value="EAL domain"/>
    <property type="match status" value="1"/>
</dbReference>
<dbReference type="CDD" id="cd01949">
    <property type="entry name" value="GGDEF"/>
    <property type="match status" value="1"/>
</dbReference>
<dbReference type="PROSITE" id="PS50883">
    <property type="entry name" value="EAL"/>
    <property type="match status" value="1"/>
</dbReference>
<dbReference type="InterPro" id="IPR001633">
    <property type="entry name" value="EAL_dom"/>
</dbReference>
<dbReference type="AlphaFoldDB" id="A0AA91I2Z2"/>
<dbReference type="RefSeq" id="WP_064030479.1">
    <property type="nucleotide sequence ID" value="NZ_LUUL01000145.1"/>
</dbReference>
<evidence type="ECO:0000313" key="6">
    <source>
        <dbReference type="Proteomes" id="UP000077734"/>
    </source>
</evidence>
<dbReference type="GO" id="GO:0071111">
    <property type="term" value="F:cyclic-guanylate-specific phosphodiesterase activity"/>
    <property type="evidence" value="ECO:0007669"/>
    <property type="project" value="UniProtKB-EC"/>
</dbReference>
<dbReference type="Pfam" id="PF00563">
    <property type="entry name" value="EAL"/>
    <property type="match status" value="1"/>
</dbReference>
<protein>
    <recommendedName>
        <fullName evidence="1">cyclic-guanylate-specific phosphodiesterase</fullName>
        <ecNumber evidence="1">3.1.4.52</ecNumber>
    </recommendedName>
</protein>
<dbReference type="SMART" id="SM00052">
    <property type="entry name" value="EAL"/>
    <property type="match status" value="1"/>
</dbReference>
<sequence>MRHDDVIPVLYEMAMTIGGEISLQPLLTRTLQRLLYFTSFPAGFICLDLTPSAAAGDAYLDAALLAAIGDFQLIKHIGDRITLPAALALGPAAREDDRTALFSGLPVSPDRYRAFLRLPITDIGVVILMAPIMPETHLPLTRMFEPIMAHLARAILLCRHYDQHTSQLIADKRQADQRAEFLALHDGLTGLPNRALLLDRIQQAMAMATHNGQYGALLTLNLDHFKQLNDIYGYETCDKILVETARRLEHCVREGDTVARFGGDEFVLLLWPLSVSKQEAAIQAEAIAQKAQQALLTPYQCDSRGLLATFSIGISLFRAHGDSLESLLKNAETSLYQAKTAGRNTIRFFDPGIQAAMMQRLELEADLLSAIRGNQLELYYQVQVNDRGLATGAEALIRWHHPRRGVISPAVFIPLAEENGAIIEMGDWVLAEACRRLEAWQSDSRLGRLEVAVNVSAIQFQQQDFTAKVGALLAEYPSVSQRLKLELTESVLLNRAEDAIEKIRLLKNQGIRFSLDDFGTGYSSLAYLKRLPLDQLKIDQSFVRDIASDPSAAAITQTIIAMAQTLGLEVIAEGVETQEQLALLRNFGCRHYQGYLLSRPLSVGQFQALLAGGNPLLAAAEAE</sequence>
<dbReference type="SMART" id="SM00267">
    <property type="entry name" value="GGDEF"/>
    <property type="match status" value="1"/>
</dbReference>
<reference evidence="5 6" key="1">
    <citation type="submission" date="2016-03" db="EMBL/GenBank/DDBJ databases">
        <authorList>
            <person name="Heylen K."/>
            <person name="De Vos P."/>
            <person name="Vekeman B."/>
        </authorList>
    </citation>
    <scope>NUCLEOTIDE SEQUENCE [LARGE SCALE GENOMIC DNA]</scope>
    <source>
        <strain evidence="5 6">R-49807</strain>
    </source>
</reference>